<reference evidence="4 5" key="1">
    <citation type="submission" date="2014-02" db="EMBL/GenBank/DDBJ databases">
        <title>The small core and large imbalanced accessory genome model reveals a collaborative survival strategy of Sorangium cellulosum strains in nature.</title>
        <authorList>
            <person name="Han K."/>
            <person name="Peng R."/>
            <person name="Blom J."/>
            <person name="Li Y.-Z."/>
        </authorList>
    </citation>
    <scope>NUCLEOTIDE SEQUENCE [LARGE SCALE GENOMIC DNA]</scope>
    <source>
        <strain evidence="4 5">So0157-25</strain>
    </source>
</reference>
<evidence type="ECO:0000256" key="3">
    <source>
        <dbReference type="ARBA" id="ARBA00023157"/>
    </source>
</evidence>
<evidence type="ECO:0000256" key="2">
    <source>
        <dbReference type="ARBA" id="ARBA00022737"/>
    </source>
</evidence>
<gene>
    <name evidence="4" type="ORF">BE08_32190</name>
</gene>
<dbReference type="Proteomes" id="UP000075420">
    <property type="component" value="Unassembled WGS sequence"/>
</dbReference>
<accession>A0A150P8X5</accession>
<keyword evidence="1" id="KW-0732">Signal</keyword>
<sequence length="432" mass="44032">GEPCTMNDECLGGLCLKEETFGWAAGYCSGLCDPDLLPCRDGSACVPQGSYSVCLRSCGTPADCDGPGQTCIEMTEDGGLLCVGGCDDDEQCQGGCDDDHWRCVAHGEVCDNREDDDGDTLQDCEELDCAAQGACAASIAEACAAAIDVSEGGTFSGTTEGGTSVFGAVCATLSGTYAAGSGMNERVFQFVAPDKGVVTIAARAAEGDFDWYVRTGCDEPATLLGCLPAFTADDPPVDVAVEEGDTYVIFIEGKVIEGQEGTDAAYALDVAFTPQICGDGVRIGAEECDDGNAVEDDLCTSACVVNTEAVCAAATPITEGETAAGDASEGTQGFTGSCGGAGGELVYRYTPAASGEVTITATPEGAADVVLHARTDCADRESEIACADHPFDAAFAESITVTVTEAEPIDILVDSYDGASSGPFTLTITPAE</sequence>
<name>A0A150P8X5_SORCE</name>
<dbReference type="EMBL" id="JELY01002580">
    <property type="protein sequence ID" value="KYF52133.1"/>
    <property type="molecule type" value="Genomic_DNA"/>
</dbReference>
<proteinExistence type="predicted"/>
<keyword evidence="2" id="KW-0677">Repeat</keyword>
<dbReference type="AlphaFoldDB" id="A0A150P8X5"/>
<evidence type="ECO:0000256" key="1">
    <source>
        <dbReference type="ARBA" id="ARBA00022729"/>
    </source>
</evidence>
<evidence type="ECO:0000313" key="4">
    <source>
        <dbReference type="EMBL" id="KYF52133.1"/>
    </source>
</evidence>
<protein>
    <submittedName>
        <fullName evidence="4">Uncharacterized protein</fullName>
    </submittedName>
</protein>
<organism evidence="4 5">
    <name type="scientific">Sorangium cellulosum</name>
    <name type="common">Polyangium cellulosum</name>
    <dbReference type="NCBI Taxonomy" id="56"/>
    <lineage>
        <taxon>Bacteria</taxon>
        <taxon>Pseudomonadati</taxon>
        <taxon>Myxococcota</taxon>
        <taxon>Polyangia</taxon>
        <taxon>Polyangiales</taxon>
        <taxon>Polyangiaceae</taxon>
        <taxon>Sorangium</taxon>
    </lineage>
</organism>
<evidence type="ECO:0000313" key="5">
    <source>
        <dbReference type="Proteomes" id="UP000075420"/>
    </source>
</evidence>
<keyword evidence="3" id="KW-1015">Disulfide bond</keyword>
<comment type="caution">
    <text evidence="4">The sequence shown here is derived from an EMBL/GenBank/DDBJ whole genome shotgun (WGS) entry which is preliminary data.</text>
</comment>
<dbReference type="Gene3D" id="2.60.120.380">
    <property type="match status" value="1"/>
</dbReference>
<dbReference type="InterPro" id="IPR011936">
    <property type="entry name" value="Myxo_disulph_rpt"/>
</dbReference>
<dbReference type="NCBIfam" id="TIGR02232">
    <property type="entry name" value="myxo_disulf_rpt"/>
    <property type="match status" value="1"/>
</dbReference>
<feature type="non-terminal residue" evidence="4">
    <location>
        <position position="1"/>
    </location>
</feature>